<evidence type="ECO:0000256" key="2">
    <source>
        <dbReference type="SAM" id="MobiDB-lite"/>
    </source>
</evidence>
<dbReference type="KEGG" id="ttq:NIES37_40030"/>
<reference evidence="3 4" key="1">
    <citation type="submission" date="2017-06" db="EMBL/GenBank/DDBJ databases">
        <title>Genome sequencing of cyanobaciteial culture collection at National Institute for Environmental Studies (NIES).</title>
        <authorList>
            <person name="Hirose Y."/>
            <person name="Shimura Y."/>
            <person name="Fujisawa T."/>
            <person name="Nakamura Y."/>
            <person name="Kawachi M."/>
        </authorList>
    </citation>
    <scope>NUCLEOTIDE SEQUENCE [LARGE SCALE GENOMIC DNA]</scope>
    <source>
        <strain evidence="3 4">NIES-37</strain>
    </source>
</reference>
<dbReference type="Proteomes" id="UP000218785">
    <property type="component" value="Chromosome"/>
</dbReference>
<proteinExistence type="predicted"/>
<evidence type="ECO:0000313" key="3">
    <source>
        <dbReference type="EMBL" id="BAZ00020.1"/>
    </source>
</evidence>
<keyword evidence="1" id="KW-0175">Coiled coil</keyword>
<keyword evidence="4" id="KW-1185">Reference proteome</keyword>
<sequence>MSRKKRKSSVLEKVKSRADGMKLIDPTLKLDDDYSLDKLLESMEQLRNKLEVHNNALALADSSLTEVEEMEKNLNKLSQKMLMLIAIKYGTDSPQYETAGGVRDSDRIRKMRSSRLKNVAQQASDNNSKSANVTA</sequence>
<dbReference type="EMBL" id="AP018248">
    <property type="protein sequence ID" value="BAZ00020.1"/>
    <property type="molecule type" value="Genomic_DNA"/>
</dbReference>
<feature type="region of interest" description="Disordered" evidence="2">
    <location>
        <begin position="114"/>
        <end position="135"/>
    </location>
</feature>
<protein>
    <recommendedName>
        <fullName evidence="5">ATPase involved in DNA repair</fullName>
    </recommendedName>
</protein>
<dbReference type="AlphaFoldDB" id="A0A1Z4N2R1"/>
<name>A0A1Z4N2R1_9CYAN</name>
<feature type="coiled-coil region" evidence="1">
    <location>
        <begin position="36"/>
        <end position="87"/>
    </location>
</feature>
<evidence type="ECO:0000256" key="1">
    <source>
        <dbReference type="SAM" id="Coils"/>
    </source>
</evidence>
<evidence type="ECO:0000313" key="4">
    <source>
        <dbReference type="Proteomes" id="UP000218785"/>
    </source>
</evidence>
<organism evidence="3 4">
    <name type="scientific">Tolypothrix tenuis PCC 7101</name>
    <dbReference type="NCBI Taxonomy" id="231146"/>
    <lineage>
        <taxon>Bacteria</taxon>
        <taxon>Bacillati</taxon>
        <taxon>Cyanobacteriota</taxon>
        <taxon>Cyanophyceae</taxon>
        <taxon>Nostocales</taxon>
        <taxon>Tolypothrichaceae</taxon>
        <taxon>Tolypothrix</taxon>
    </lineage>
</organism>
<gene>
    <name evidence="3" type="ORF">NIES37_40030</name>
</gene>
<dbReference type="RefSeq" id="WP_096578592.1">
    <property type="nucleotide sequence ID" value="NZ_CAWNJS010000001.1"/>
</dbReference>
<feature type="compositionally biased region" description="Polar residues" evidence="2">
    <location>
        <begin position="119"/>
        <end position="135"/>
    </location>
</feature>
<evidence type="ECO:0008006" key="5">
    <source>
        <dbReference type="Google" id="ProtNLM"/>
    </source>
</evidence>
<accession>A0A1Z4N2R1</accession>